<feature type="compositionally biased region" description="Polar residues" evidence="1">
    <location>
        <begin position="153"/>
        <end position="165"/>
    </location>
</feature>
<feature type="region of interest" description="Disordered" evidence="1">
    <location>
        <begin position="44"/>
        <end position="250"/>
    </location>
</feature>
<reference evidence="3 4" key="1">
    <citation type="submission" date="2018-06" db="EMBL/GenBank/DDBJ databases">
        <title>Genomic Encyclopedia of Archaeal and Bacterial Type Strains, Phase II (KMG-II): from individual species to whole genera.</title>
        <authorList>
            <person name="Goeker M."/>
        </authorList>
    </citation>
    <scope>NUCLEOTIDE SEQUENCE [LARGE SCALE GENOMIC DNA]</scope>
    <source>
        <strain evidence="3 4">DSM 22009</strain>
    </source>
</reference>
<gene>
    <name evidence="3" type="ORF">LX81_00005</name>
</gene>
<evidence type="ECO:0000256" key="2">
    <source>
        <dbReference type="SAM" id="Phobius"/>
    </source>
</evidence>
<dbReference type="OrthoDB" id="7862824at2"/>
<feature type="compositionally biased region" description="Low complexity" evidence="1">
    <location>
        <begin position="129"/>
        <end position="145"/>
    </location>
</feature>
<keyword evidence="2" id="KW-0472">Membrane</keyword>
<dbReference type="RefSeq" id="WP_111535242.1">
    <property type="nucleotide sequence ID" value="NZ_QKZL01000001.1"/>
</dbReference>
<keyword evidence="4" id="KW-1185">Reference proteome</keyword>
<feature type="transmembrane region" description="Helical" evidence="2">
    <location>
        <begin position="12"/>
        <end position="32"/>
    </location>
</feature>
<organism evidence="3 4">
    <name type="scientific">Palleronia aestuarii</name>
    <dbReference type="NCBI Taxonomy" id="568105"/>
    <lineage>
        <taxon>Bacteria</taxon>
        <taxon>Pseudomonadati</taxon>
        <taxon>Pseudomonadota</taxon>
        <taxon>Alphaproteobacteria</taxon>
        <taxon>Rhodobacterales</taxon>
        <taxon>Roseobacteraceae</taxon>
        <taxon>Palleronia</taxon>
    </lineage>
</organism>
<keyword evidence="2" id="KW-0812">Transmembrane</keyword>
<evidence type="ECO:0000313" key="4">
    <source>
        <dbReference type="Proteomes" id="UP000248916"/>
    </source>
</evidence>
<dbReference type="Proteomes" id="UP000248916">
    <property type="component" value="Unassembled WGS sequence"/>
</dbReference>
<feature type="compositionally biased region" description="Acidic residues" evidence="1">
    <location>
        <begin position="94"/>
        <end position="112"/>
    </location>
</feature>
<dbReference type="EMBL" id="QKZL01000001">
    <property type="protein sequence ID" value="PZX19549.1"/>
    <property type="molecule type" value="Genomic_DNA"/>
</dbReference>
<name>A0A2W7QCK5_9RHOB</name>
<keyword evidence="2" id="KW-1133">Transmembrane helix</keyword>
<protein>
    <submittedName>
        <fullName evidence="3">Uncharacterized protein</fullName>
    </submittedName>
</protein>
<proteinExistence type="predicted"/>
<accession>A0A2W7QCK5</accession>
<sequence>MADSSKGGGNFLLPLAVVAVVVVGALVFTFALSGDEPPDEATIIAEDAPVDEQQAGEGTTPEGEADENVEGISDQLDDVDPAAPSEDSIPAAELDTEGGQDAGVEGETDADEQTAGTADEPVVTDVPEDSSGSETESSSGDTASEPEAMDGTSGDQPEEGNSQTVVEDAGTGGADAEAPADQDTRDSSAETGGDDVEDAQTEGFPSGRDAQTELNPDSGQEVVRDDDEGGTAFVPTPSGPEERTGDDPAN</sequence>
<dbReference type="AlphaFoldDB" id="A0A2W7QCK5"/>
<feature type="compositionally biased region" description="Acidic residues" evidence="1">
    <location>
        <begin position="63"/>
        <end position="80"/>
    </location>
</feature>
<comment type="caution">
    <text evidence="3">The sequence shown here is derived from an EMBL/GenBank/DDBJ whole genome shotgun (WGS) entry which is preliminary data.</text>
</comment>
<evidence type="ECO:0000313" key="3">
    <source>
        <dbReference type="EMBL" id="PZX19549.1"/>
    </source>
</evidence>
<feature type="compositionally biased region" description="Basic and acidic residues" evidence="1">
    <location>
        <begin position="240"/>
        <end position="250"/>
    </location>
</feature>
<evidence type="ECO:0000256" key="1">
    <source>
        <dbReference type="SAM" id="MobiDB-lite"/>
    </source>
</evidence>